<dbReference type="EMBL" id="PJQD01000008">
    <property type="protein sequence ID" value="POY76167.1"/>
    <property type="molecule type" value="Genomic_DNA"/>
</dbReference>
<feature type="compositionally biased region" description="Basic and acidic residues" evidence="1">
    <location>
        <begin position="317"/>
        <end position="327"/>
    </location>
</feature>
<keyword evidence="3" id="KW-1185">Reference proteome</keyword>
<evidence type="ECO:0000256" key="1">
    <source>
        <dbReference type="SAM" id="MobiDB-lite"/>
    </source>
</evidence>
<name>A0A2S5BHC5_9BASI</name>
<dbReference type="STRING" id="741276.A0A2S5BHC5"/>
<comment type="caution">
    <text evidence="2">The sequence shown here is derived from an EMBL/GenBank/DDBJ whole genome shotgun (WGS) entry which is preliminary data.</text>
</comment>
<organism evidence="2 3">
    <name type="scientific">Rhodotorula taiwanensis</name>
    <dbReference type="NCBI Taxonomy" id="741276"/>
    <lineage>
        <taxon>Eukaryota</taxon>
        <taxon>Fungi</taxon>
        <taxon>Dikarya</taxon>
        <taxon>Basidiomycota</taxon>
        <taxon>Pucciniomycotina</taxon>
        <taxon>Microbotryomycetes</taxon>
        <taxon>Sporidiobolales</taxon>
        <taxon>Sporidiobolaceae</taxon>
        <taxon>Rhodotorula</taxon>
    </lineage>
</organism>
<dbReference type="Proteomes" id="UP000237144">
    <property type="component" value="Unassembled WGS sequence"/>
</dbReference>
<gene>
    <name evidence="2" type="ORF">BMF94_0890</name>
</gene>
<evidence type="ECO:0000313" key="2">
    <source>
        <dbReference type="EMBL" id="POY76167.1"/>
    </source>
</evidence>
<sequence>MARSVSPEARATRAAASDIPEQDLVSLRTHLNDIKQGISAATESAQAWKQRRTATDDLDYSSGISLLSLKNHLLLSYMQHLVALFSLKLSSESLTGSEQAKGVVAHLVKLRVVLEKIAPLEQKLKYQIEKLVRKADQFDDQGAQNEEEVLNDPLAFRPNPSNLVLDRTVSEDEDEEEAEQRAGIYRPPRLAAMPYVEAPAKGKKKREAAQQNSHLLSDMSHSMLSGTPYAEATSGLSVSYDPSLKSGAKARLDKILEYETSNFRRLGKSKKDERDRRRMEEEVAFGGLGAGKGGKRRLGGFGAEFDDLLGHGADGTTSRKGEKRKAAAYEQMAGFKKPKVARPERDFDGRSSSGISGDGAGGGQKRTKSKFDKAVKRANAKRS</sequence>
<dbReference type="PANTHER" id="PTHR13237:SF9">
    <property type="entry name" value="NEUROGUIDIN"/>
    <property type="match status" value="1"/>
</dbReference>
<evidence type="ECO:0008006" key="4">
    <source>
        <dbReference type="Google" id="ProtNLM"/>
    </source>
</evidence>
<dbReference type="GO" id="GO:0032040">
    <property type="term" value="C:small-subunit processome"/>
    <property type="evidence" value="ECO:0007669"/>
    <property type="project" value="TreeGrafter"/>
</dbReference>
<accession>A0A2S5BHC5</accession>
<protein>
    <recommendedName>
        <fullName evidence="4">Neuroguidin</fullName>
    </recommendedName>
</protein>
<reference evidence="2 3" key="1">
    <citation type="journal article" date="2018" name="Front. Microbiol.">
        <title>Prospects for Fungal Bioremediation of Acidic Radioactive Waste Sites: Characterization and Genome Sequence of Rhodotorula taiwanensis MD1149.</title>
        <authorList>
            <person name="Tkavc R."/>
            <person name="Matrosova V.Y."/>
            <person name="Grichenko O.E."/>
            <person name="Gostincar C."/>
            <person name="Volpe R.P."/>
            <person name="Klimenkova P."/>
            <person name="Gaidamakova E.K."/>
            <person name="Zhou C.E."/>
            <person name="Stewart B.J."/>
            <person name="Lyman M.G."/>
            <person name="Malfatti S.A."/>
            <person name="Rubinfeld B."/>
            <person name="Courtot M."/>
            <person name="Singh J."/>
            <person name="Dalgard C.L."/>
            <person name="Hamilton T."/>
            <person name="Frey K.G."/>
            <person name="Gunde-Cimerman N."/>
            <person name="Dugan L."/>
            <person name="Daly M.J."/>
        </authorList>
    </citation>
    <scope>NUCLEOTIDE SEQUENCE [LARGE SCALE GENOMIC DNA]</scope>
    <source>
        <strain evidence="2 3">MD1149</strain>
    </source>
</reference>
<dbReference type="PANTHER" id="PTHR13237">
    <property type="entry name" value="SOMETHING ABOUT SILENCING PROTEIN 10-RELATED"/>
    <property type="match status" value="1"/>
</dbReference>
<proteinExistence type="predicted"/>
<dbReference type="AlphaFoldDB" id="A0A2S5BHC5"/>
<dbReference type="GO" id="GO:0000462">
    <property type="term" value="P:maturation of SSU-rRNA from tricistronic rRNA transcript (SSU-rRNA, 5.8S rRNA, LSU-rRNA)"/>
    <property type="evidence" value="ECO:0007669"/>
    <property type="project" value="TreeGrafter"/>
</dbReference>
<dbReference type="InterPro" id="IPR007146">
    <property type="entry name" value="Sas10/Utp3/C1D"/>
</dbReference>
<evidence type="ECO:0000313" key="3">
    <source>
        <dbReference type="Proteomes" id="UP000237144"/>
    </source>
</evidence>
<feature type="region of interest" description="Disordered" evidence="1">
    <location>
        <begin position="306"/>
        <end position="383"/>
    </location>
</feature>
<dbReference type="OrthoDB" id="203440at2759"/>
<dbReference type="Pfam" id="PF04000">
    <property type="entry name" value="Sas10_Utp3"/>
    <property type="match status" value="1"/>
</dbReference>